<evidence type="ECO:0000313" key="2">
    <source>
        <dbReference type="EnsemblPlants" id="OPUNC06G23300.1"/>
    </source>
</evidence>
<dbReference type="AlphaFoldDB" id="A0A0E0LF00"/>
<feature type="compositionally biased region" description="Basic and acidic residues" evidence="1">
    <location>
        <begin position="76"/>
        <end position="85"/>
    </location>
</feature>
<accession>A0A0E0LF00</accession>
<feature type="compositionally biased region" description="Polar residues" evidence="1">
    <location>
        <begin position="125"/>
        <end position="136"/>
    </location>
</feature>
<proteinExistence type="predicted"/>
<organism evidence="2">
    <name type="scientific">Oryza punctata</name>
    <name type="common">Red rice</name>
    <dbReference type="NCBI Taxonomy" id="4537"/>
    <lineage>
        <taxon>Eukaryota</taxon>
        <taxon>Viridiplantae</taxon>
        <taxon>Streptophyta</taxon>
        <taxon>Embryophyta</taxon>
        <taxon>Tracheophyta</taxon>
        <taxon>Spermatophyta</taxon>
        <taxon>Magnoliopsida</taxon>
        <taxon>Liliopsida</taxon>
        <taxon>Poales</taxon>
        <taxon>Poaceae</taxon>
        <taxon>BOP clade</taxon>
        <taxon>Oryzoideae</taxon>
        <taxon>Oryzeae</taxon>
        <taxon>Oryzinae</taxon>
        <taxon>Oryza</taxon>
    </lineage>
</organism>
<dbReference type="Gramene" id="OPUNC06G23300.1">
    <property type="protein sequence ID" value="OPUNC06G23300.1"/>
    <property type="gene ID" value="OPUNC06G23300"/>
</dbReference>
<name>A0A0E0LF00_ORYPU</name>
<reference evidence="2" key="1">
    <citation type="submission" date="2015-04" db="UniProtKB">
        <authorList>
            <consortium name="EnsemblPlants"/>
        </authorList>
    </citation>
    <scope>IDENTIFICATION</scope>
</reference>
<evidence type="ECO:0000313" key="3">
    <source>
        <dbReference type="Proteomes" id="UP000026962"/>
    </source>
</evidence>
<protein>
    <submittedName>
        <fullName evidence="2">Uncharacterized protein</fullName>
    </submittedName>
</protein>
<sequence>MAIEQEQSRKEKIVKVSAGARRLESSPLQGVPTLSTVAKCEWDSGRASPVPRGIHLAAESTRDPHVRAGRQVGRRPAADDAREEVQQCGGSSDDAGEGEGIGSGRGTRPAAGAARPHRAVFLSSVPDSSAGATTLADTGVDSGSTSSPSRTPTAARRTWLATGGGGMQPGTEVVPLLCHP</sequence>
<dbReference type="Proteomes" id="UP000026962">
    <property type="component" value="Chromosome 6"/>
</dbReference>
<dbReference type="HOGENOM" id="CLU_1498638_0_0_1"/>
<feature type="region of interest" description="Disordered" evidence="1">
    <location>
        <begin position="44"/>
        <end position="168"/>
    </location>
</feature>
<feature type="compositionally biased region" description="Low complexity" evidence="1">
    <location>
        <begin position="144"/>
        <end position="158"/>
    </location>
</feature>
<reference evidence="2" key="2">
    <citation type="submission" date="2018-05" db="EMBL/GenBank/DDBJ databases">
        <title>OpunRS2 (Oryza punctata Reference Sequence Version 2).</title>
        <authorList>
            <person name="Zhang J."/>
            <person name="Kudrna D."/>
            <person name="Lee S."/>
            <person name="Talag J."/>
            <person name="Welchert J."/>
            <person name="Wing R.A."/>
        </authorList>
    </citation>
    <scope>NUCLEOTIDE SEQUENCE [LARGE SCALE GENOMIC DNA]</scope>
</reference>
<keyword evidence="3" id="KW-1185">Reference proteome</keyword>
<evidence type="ECO:0000256" key="1">
    <source>
        <dbReference type="SAM" id="MobiDB-lite"/>
    </source>
</evidence>
<dbReference type="EnsemblPlants" id="OPUNC06G23300.1">
    <property type="protein sequence ID" value="OPUNC06G23300.1"/>
    <property type="gene ID" value="OPUNC06G23300"/>
</dbReference>